<dbReference type="Gene3D" id="2.60.220.20">
    <property type="entry name" value="putative beta-Galactosidase from caulobacter crescentus"/>
    <property type="match status" value="1"/>
</dbReference>
<dbReference type="InterPro" id="IPR017853">
    <property type="entry name" value="GH"/>
</dbReference>
<keyword evidence="1" id="KW-0378">Hydrolase</keyword>
<feature type="domain" description="DUF5597" evidence="4">
    <location>
        <begin position="422"/>
        <end position="553"/>
    </location>
</feature>
<organism evidence="5 6">
    <name type="scientific">Lithohypha guttulata</name>
    <dbReference type="NCBI Taxonomy" id="1690604"/>
    <lineage>
        <taxon>Eukaryota</taxon>
        <taxon>Fungi</taxon>
        <taxon>Dikarya</taxon>
        <taxon>Ascomycota</taxon>
        <taxon>Pezizomycotina</taxon>
        <taxon>Eurotiomycetes</taxon>
        <taxon>Chaetothyriomycetidae</taxon>
        <taxon>Chaetothyriales</taxon>
        <taxon>Trichomeriaceae</taxon>
        <taxon>Lithohypha</taxon>
    </lineage>
</organism>
<feature type="domain" description="Glycoside hydrolase family 42 N-terminal" evidence="3">
    <location>
        <begin position="60"/>
        <end position="205"/>
    </location>
</feature>
<evidence type="ECO:0000313" key="5">
    <source>
        <dbReference type="EMBL" id="KAK5082324.1"/>
    </source>
</evidence>
<reference evidence="5 6" key="1">
    <citation type="submission" date="2023-08" db="EMBL/GenBank/DDBJ databases">
        <title>Black Yeasts Isolated from many extreme environments.</title>
        <authorList>
            <person name="Coleine C."/>
            <person name="Stajich J.E."/>
            <person name="Selbmann L."/>
        </authorList>
    </citation>
    <scope>NUCLEOTIDE SEQUENCE [LARGE SCALE GENOMIC DNA]</scope>
    <source>
        <strain evidence="5 6">CCFEE 5910</strain>
    </source>
</reference>
<dbReference type="Gene3D" id="3.20.20.80">
    <property type="entry name" value="Glycosidases"/>
    <property type="match status" value="1"/>
</dbReference>
<gene>
    <name evidence="5" type="ORF">LTR05_007470</name>
</gene>
<dbReference type="FunFam" id="3.20.20.80:FF:000135">
    <property type="entry name" value="Beta-galactosidase, putative, bgl35A"/>
    <property type="match status" value="1"/>
</dbReference>
<evidence type="ECO:0000256" key="2">
    <source>
        <dbReference type="ARBA" id="ARBA00023295"/>
    </source>
</evidence>
<evidence type="ECO:0000259" key="4">
    <source>
        <dbReference type="Pfam" id="PF18120"/>
    </source>
</evidence>
<dbReference type="GO" id="GO:0004565">
    <property type="term" value="F:beta-galactosidase activity"/>
    <property type="evidence" value="ECO:0007669"/>
    <property type="project" value="InterPro"/>
</dbReference>
<proteinExistence type="predicted"/>
<comment type="caution">
    <text evidence="5">The sequence shown here is derived from an EMBL/GenBank/DDBJ whole genome shotgun (WGS) entry which is preliminary data.</text>
</comment>
<dbReference type="Pfam" id="PF18120">
    <property type="entry name" value="DUF5597"/>
    <property type="match status" value="1"/>
</dbReference>
<dbReference type="Pfam" id="PF02449">
    <property type="entry name" value="Glyco_hydro_42"/>
    <property type="match status" value="1"/>
</dbReference>
<keyword evidence="2" id="KW-0326">Glycosidase</keyword>
<dbReference type="SUPFAM" id="SSF51445">
    <property type="entry name" value="(Trans)glycosidases"/>
    <property type="match status" value="1"/>
</dbReference>
<protein>
    <recommendedName>
        <fullName evidence="7">Beta-galactosidase</fullName>
    </recommendedName>
</protein>
<evidence type="ECO:0008006" key="7">
    <source>
        <dbReference type="Google" id="ProtNLM"/>
    </source>
</evidence>
<evidence type="ECO:0000259" key="3">
    <source>
        <dbReference type="Pfam" id="PF02449"/>
    </source>
</evidence>
<accession>A0AAN7SW38</accession>
<dbReference type="AlphaFoldDB" id="A0AAN7SW38"/>
<dbReference type="InterPro" id="IPR013529">
    <property type="entry name" value="Glyco_hydro_42_N"/>
</dbReference>
<dbReference type="GO" id="GO:0009341">
    <property type="term" value="C:beta-galactosidase complex"/>
    <property type="evidence" value="ECO:0007669"/>
    <property type="project" value="InterPro"/>
</dbReference>
<dbReference type="GO" id="GO:0005975">
    <property type="term" value="P:carbohydrate metabolic process"/>
    <property type="evidence" value="ECO:0007669"/>
    <property type="project" value="InterPro"/>
</dbReference>
<dbReference type="Proteomes" id="UP001309876">
    <property type="component" value="Unassembled WGS sequence"/>
</dbReference>
<keyword evidence="6" id="KW-1185">Reference proteome</keyword>
<sequence>MLFAVAIKTVAESPDTVEPTYLRPTRTSQQLMVGGNPFLMLAGQMHNSSFSSAEYMSKMWPKIESMNINTVLGSVTWQMIEPTEGNFDFSELDQIILDSREHSLHLVLLWFGSFKSATSTYVPDWVKQDVKRFPRVHILGDNGKLKTVDLLSPFNVEACRADAKAFAALMRHIKEIDSQYSTVLMVQVENECGMLGDSRDRSYVATDSFESTVPEDLLKYLTTETELHPMFRKRWPYLKQALEHCENTSWESVFGYGVATEELFMADVFARYVAWVLTAGKREYDIPMYTNCWLSPDGLSTLDLNTITKGRSTSAVAGGSHKVGAYPSGGPVPHLLDIWYMHTIDKGHLDFISPNLYLHDYGWICKQYSYKKRPLFIPEQRADNAGARRAWLSYGSYSCIGCSPFGIDTVLSSEADRKIWQHTYGLLHRLSSHILEAQAQRPESMFGFFFDEFDSRNVHEEWRYTFSDIALEVVVERAFVLGTPAPGYGLVIHRGEGKLLLAGAGFQVSFKSTNPRATFTGIVSAAEKEIDEDGTLRTARVLNGDEIASGRSMVMPSEQPDHGGFPMKITVPARTYVAEVVAYSLEEDEEDI</sequence>
<dbReference type="InterPro" id="IPR040719">
    <property type="entry name" value="DUF5597"/>
</dbReference>
<dbReference type="EMBL" id="JAVRRJ010000008">
    <property type="protein sequence ID" value="KAK5082324.1"/>
    <property type="molecule type" value="Genomic_DNA"/>
</dbReference>
<evidence type="ECO:0000313" key="6">
    <source>
        <dbReference type="Proteomes" id="UP001309876"/>
    </source>
</evidence>
<evidence type="ECO:0000256" key="1">
    <source>
        <dbReference type="ARBA" id="ARBA00022801"/>
    </source>
</evidence>
<name>A0AAN7SW38_9EURO</name>